<protein>
    <submittedName>
        <fullName evidence="1">DUF1826 domain-containing protein</fullName>
    </submittedName>
</protein>
<evidence type="ECO:0000313" key="1">
    <source>
        <dbReference type="EMBL" id="MBV7257599.1"/>
    </source>
</evidence>
<name>A0ABS6SGQ0_9SPHN</name>
<dbReference type="InterPro" id="IPR014955">
    <property type="entry name" value="DUF1826"/>
</dbReference>
<sequence length="217" mass="23367">MTDYVRCADSAKGRHGSPEKLASSFRDAGRALRAPLRDMAQIERSNPLGDADARRLLAAAPFTVLAEGSCDNLEDQLGRLPRVLRDDILSLAVTFAALMSVKAVRVKLKAVTTNACHKLHSDLTNLRLITTYAGPGTDYLADADDEGSLARLPTGHIGLFKGRTYGEGHGACLHRSPPVEHTGERRLLLVIDTPEFGTQLIDPAYPDPEATAAKRAA</sequence>
<proteinExistence type="predicted"/>
<reference evidence="1 2" key="1">
    <citation type="submission" date="2021-04" db="EMBL/GenBank/DDBJ databases">
        <authorList>
            <person name="Pira H."/>
            <person name="Risdian C."/>
            <person name="Wink J."/>
        </authorList>
    </citation>
    <scope>NUCLEOTIDE SEQUENCE [LARGE SCALE GENOMIC DNA]</scope>
    <source>
        <strain evidence="1 2">WHA3</strain>
    </source>
</reference>
<dbReference type="RefSeq" id="WP_218446440.1">
    <property type="nucleotide sequence ID" value="NZ_JAGSPA010000004.1"/>
</dbReference>
<dbReference type="Pfam" id="PF08856">
    <property type="entry name" value="DUF1826"/>
    <property type="match status" value="1"/>
</dbReference>
<evidence type="ECO:0000313" key="2">
    <source>
        <dbReference type="Proteomes" id="UP000722336"/>
    </source>
</evidence>
<keyword evidence="2" id="KW-1185">Reference proteome</keyword>
<gene>
    <name evidence="1" type="ORF">KCG44_12475</name>
</gene>
<dbReference type="Proteomes" id="UP000722336">
    <property type="component" value="Unassembled WGS sequence"/>
</dbReference>
<organism evidence="1 2">
    <name type="scientific">Pacificimonas pallii</name>
    <dbReference type="NCBI Taxonomy" id="2827236"/>
    <lineage>
        <taxon>Bacteria</taxon>
        <taxon>Pseudomonadati</taxon>
        <taxon>Pseudomonadota</taxon>
        <taxon>Alphaproteobacteria</taxon>
        <taxon>Sphingomonadales</taxon>
        <taxon>Sphingosinicellaceae</taxon>
        <taxon>Pacificimonas</taxon>
    </lineage>
</organism>
<dbReference type="EMBL" id="JAGSPA010000004">
    <property type="protein sequence ID" value="MBV7257599.1"/>
    <property type="molecule type" value="Genomic_DNA"/>
</dbReference>
<comment type="caution">
    <text evidence="1">The sequence shown here is derived from an EMBL/GenBank/DDBJ whole genome shotgun (WGS) entry which is preliminary data.</text>
</comment>
<accession>A0ABS6SGQ0</accession>